<keyword evidence="1" id="KW-0812">Transmembrane</keyword>
<organism evidence="2 3">
    <name type="scientific">Onchocerca flexuosa</name>
    <dbReference type="NCBI Taxonomy" id="387005"/>
    <lineage>
        <taxon>Eukaryota</taxon>
        <taxon>Metazoa</taxon>
        <taxon>Ecdysozoa</taxon>
        <taxon>Nematoda</taxon>
        <taxon>Chromadorea</taxon>
        <taxon>Rhabditida</taxon>
        <taxon>Spirurina</taxon>
        <taxon>Spiruromorpha</taxon>
        <taxon>Filarioidea</taxon>
        <taxon>Onchocercidae</taxon>
        <taxon>Onchocerca</taxon>
    </lineage>
</organism>
<reference evidence="2 3" key="1">
    <citation type="submission" date="2015-12" db="EMBL/GenBank/DDBJ databases">
        <title>Draft genome of the nematode, Onchocerca flexuosa.</title>
        <authorList>
            <person name="Mitreva M."/>
        </authorList>
    </citation>
    <scope>NUCLEOTIDE SEQUENCE [LARGE SCALE GENOMIC DNA]</scope>
    <source>
        <strain evidence="2">Red Deer</strain>
    </source>
</reference>
<dbReference type="OrthoDB" id="5779725at2759"/>
<proteinExistence type="predicted"/>
<keyword evidence="3" id="KW-1185">Reference proteome</keyword>
<gene>
    <name evidence="2" type="ORF">X798_06411</name>
</gene>
<evidence type="ECO:0000313" key="3">
    <source>
        <dbReference type="Proteomes" id="UP000242913"/>
    </source>
</evidence>
<name>A0A238BMG9_9BILA</name>
<dbReference type="Proteomes" id="UP000242913">
    <property type="component" value="Unassembled WGS sequence"/>
</dbReference>
<keyword evidence="1" id="KW-0472">Membrane</keyword>
<dbReference type="AlphaFoldDB" id="A0A238BMG9"/>
<sequence length="118" mass="13553">MSVFKRMNFIPDHPKWYYCGCHLRNALMILASSEIVVSLIILSCTITFFAISDTEKHKEIFTWNKSARNNNNSNRTETKTRKLSPKMQTIVGILQELESNACEFILSSTAWNIPHSKA</sequence>
<evidence type="ECO:0000256" key="1">
    <source>
        <dbReference type="SAM" id="Phobius"/>
    </source>
</evidence>
<accession>A0A238BMG9</accession>
<keyword evidence="1" id="KW-1133">Transmembrane helix</keyword>
<dbReference type="EMBL" id="KZ270084">
    <property type="protein sequence ID" value="OZC06611.1"/>
    <property type="molecule type" value="Genomic_DNA"/>
</dbReference>
<protein>
    <submittedName>
        <fullName evidence="2">Uncharacterized protein</fullName>
    </submittedName>
</protein>
<evidence type="ECO:0000313" key="2">
    <source>
        <dbReference type="EMBL" id="OZC06611.1"/>
    </source>
</evidence>
<feature type="transmembrane region" description="Helical" evidence="1">
    <location>
        <begin position="26"/>
        <end position="51"/>
    </location>
</feature>